<dbReference type="Gene3D" id="1.20.1290.10">
    <property type="entry name" value="AhpD-like"/>
    <property type="match status" value="1"/>
</dbReference>
<dbReference type="AlphaFoldDB" id="A0A365HD56"/>
<gene>
    <name evidence="2" type="ORF">DPM19_02530</name>
</gene>
<dbReference type="OrthoDB" id="4704294at2"/>
<dbReference type="PANTHER" id="PTHR34846">
    <property type="entry name" value="4-CARBOXYMUCONOLACTONE DECARBOXYLASE FAMILY PROTEIN (AFU_ORTHOLOGUE AFUA_6G11590)"/>
    <property type="match status" value="1"/>
</dbReference>
<reference evidence="2 3" key="1">
    <citation type="submission" date="2018-06" db="EMBL/GenBank/DDBJ databases">
        <title>Actinomadura craniellae sp. nov. isolated from marine sponge Craniella sp.</title>
        <authorList>
            <person name="Li L."/>
            <person name="Xu Q.H."/>
            <person name="Lin H.W."/>
            <person name="Lu Y.H."/>
        </authorList>
    </citation>
    <scope>NUCLEOTIDE SEQUENCE [LARGE SCALE GENOMIC DNA]</scope>
    <source>
        <strain evidence="2 3">LHW63021</strain>
    </source>
</reference>
<evidence type="ECO:0000313" key="2">
    <source>
        <dbReference type="EMBL" id="RAY17060.1"/>
    </source>
</evidence>
<dbReference type="InterPro" id="IPR003779">
    <property type="entry name" value="CMD-like"/>
</dbReference>
<comment type="caution">
    <text evidence="2">The sequence shown here is derived from an EMBL/GenBank/DDBJ whole genome shotgun (WGS) entry which is preliminary data.</text>
</comment>
<protein>
    <submittedName>
        <fullName evidence="2">Carboxymuconolactone decarboxylase family protein</fullName>
    </submittedName>
</protein>
<evidence type="ECO:0000313" key="3">
    <source>
        <dbReference type="Proteomes" id="UP000251891"/>
    </source>
</evidence>
<evidence type="ECO:0000259" key="1">
    <source>
        <dbReference type="Pfam" id="PF02627"/>
    </source>
</evidence>
<feature type="domain" description="Carboxymuconolactone decarboxylase-like" evidence="1">
    <location>
        <begin position="39"/>
        <end position="104"/>
    </location>
</feature>
<dbReference type="Pfam" id="PF02627">
    <property type="entry name" value="CMD"/>
    <property type="match status" value="1"/>
</dbReference>
<organism evidence="2 3">
    <name type="scientific">Actinomadura craniellae</name>
    <dbReference type="NCBI Taxonomy" id="2231787"/>
    <lineage>
        <taxon>Bacteria</taxon>
        <taxon>Bacillati</taxon>
        <taxon>Actinomycetota</taxon>
        <taxon>Actinomycetes</taxon>
        <taxon>Streptosporangiales</taxon>
        <taxon>Thermomonosporaceae</taxon>
        <taxon>Actinomadura</taxon>
    </lineage>
</organism>
<dbReference type="GO" id="GO:0051920">
    <property type="term" value="F:peroxiredoxin activity"/>
    <property type="evidence" value="ECO:0007669"/>
    <property type="project" value="InterPro"/>
</dbReference>
<dbReference type="RefSeq" id="WP_111863114.1">
    <property type="nucleotide sequence ID" value="NZ_QLYX01000001.1"/>
</dbReference>
<accession>A0A365HD56</accession>
<keyword evidence="3" id="KW-1185">Reference proteome</keyword>
<dbReference type="PANTHER" id="PTHR34846:SF5">
    <property type="entry name" value="CARBOXYMUCONOLACTONE DECARBOXYLASE-LIKE DOMAIN-CONTAINING PROTEIN"/>
    <property type="match status" value="1"/>
</dbReference>
<dbReference type="EMBL" id="QLYX01000001">
    <property type="protein sequence ID" value="RAY17060.1"/>
    <property type="molecule type" value="Genomic_DNA"/>
</dbReference>
<sequence length="176" mass="19313">MTRLPLVPYEEWDTEALSVLAPGRKLPPSNALGFLANHPPLAKAFLTFNGHLLGRTSSLPVRDRELAILRVAWRRRCAYEWAQHVLIARKAGVTDEEIAAVRAGDDTLINRAVDQLEEDSQLPDSTYSELAEIYDETQLMDFVFTVGAYGLLAVAFNTFGVGLDPGLPDGGFDSPA</sequence>
<proteinExistence type="predicted"/>
<dbReference type="InterPro" id="IPR029032">
    <property type="entry name" value="AhpD-like"/>
</dbReference>
<dbReference type="Proteomes" id="UP000251891">
    <property type="component" value="Unassembled WGS sequence"/>
</dbReference>
<name>A0A365HD56_9ACTN</name>
<dbReference type="SUPFAM" id="SSF69118">
    <property type="entry name" value="AhpD-like"/>
    <property type="match status" value="1"/>
</dbReference>